<feature type="chain" id="PRO_5017535275" evidence="4">
    <location>
        <begin position="28"/>
        <end position="370"/>
    </location>
</feature>
<evidence type="ECO:0000313" key="5">
    <source>
        <dbReference type="EMBL" id="RED44116.1"/>
    </source>
</evidence>
<organism evidence="5 6">
    <name type="scientific">Aestuariispira insulae</name>
    <dbReference type="NCBI Taxonomy" id="1461337"/>
    <lineage>
        <taxon>Bacteria</taxon>
        <taxon>Pseudomonadati</taxon>
        <taxon>Pseudomonadota</taxon>
        <taxon>Alphaproteobacteria</taxon>
        <taxon>Rhodospirillales</taxon>
        <taxon>Kiloniellaceae</taxon>
        <taxon>Aestuariispira</taxon>
    </lineage>
</organism>
<proteinExistence type="inferred from homology"/>
<dbReference type="AlphaFoldDB" id="A0A3D9H598"/>
<dbReference type="Proteomes" id="UP000256845">
    <property type="component" value="Unassembled WGS sequence"/>
</dbReference>
<dbReference type="RefSeq" id="WP_115939341.1">
    <property type="nucleotide sequence ID" value="NZ_QRDW01000017.1"/>
</dbReference>
<accession>A0A3D9H598</accession>
<comment type="caution">
    <text evidence="5">The sequence shown here is derived from an EMBL/GenBank/DDBJ whole genome shotgun (WGS) entry which is preliminary data.</text>
</comment>
<protein>
    <submittedName>
        <fullName evidence="5">Conjugative transfer protein CagX</fullName>
    </submittedName>
</protein>
<reference evidence="5 6" key="1">
    <citation type="submission" date="2018-07" db="EMBL/GenBank/DDBJ databases">
        <title>Genomic Encyclopedia of Type Strains, Phase III (KMG-III): the genomes of soil and plant-associated and newly described type strains.</title>
        <authorList>
            <person name="Whitman W."/>
        </authorList>
    </citation>
    <scope>NUCLEOTIDE SEQUENCE [LARGE SCALE GENOMIC DNA]</scope>
    <source>
        <strain evidence="5 6">CECT 8488</strain>
    </source>
</reference>
<keyword evidence="2 4" id="KW-0732">Signal</keyword>
<evidence type="ECO:0000256" key="2">
    <source>
        <dbReference type="ARBA" id="ARBA00022729"/>
    </source>
</evidence>
<dbReference type="CDD" id="cd06911">
    <property type="entry name" value="VirB9_CagX_TrbG"/>
    <property type="match status" value="1"/>
</dbReference>
<dbReference type="InterPro" id="IPR038161">
    <property type="entry name" value="VirB9/CagX/TrbG_C_sf"/>
</dbReference>
<evidence type="ECO:0000313" key="6">
    <source>
        <dbReference type="Proteomes" id="UP000256845"/>
    </source>
</evidence>
<gene>
    <name evidence="5" type="ORF">DFP90_11719</name>
</gene>
<keyword evidence="6" id="KW-1185">Reference proteome</keyword>
<sequence length="370" mass="41137">MSRCLFQTASKIALTLVAFGYISVANAQMNAPLPPAFPKQQQRAGTQPVNGDPSARTYPVNKQRGQTANPAAPQPVNQAQPNNQQAQKVDIEALLLMLRNRVSKQYGPLTNPTPGVNVQEIWTTSNPEDGYLEFTDPVGFNMKAIAQAGMPFFVTLPEGHEALQVIGGTKAIKTNYCKENGKENYNCISVNAEIPGHNVLISIRTDHDAVYRLYVRSESFLSKNPPTTWVRIKTAQTTSLSPNTKALTEGEMGDVPAEMERPLKPILPSDAPMWTRKYDFDPTEMNRITDVSGDAEIAPYEVFTVGKFTFLEWKNPDVQRWPTVFEVVNGIDQPVRIRKTKDHRYLIVETVGPLTLKRGGKIVCIRPNKA</sequence>
<evidence type="ECO:0000256" key="4">
    <source>
        <dbReference type="SAM" id="SignalP"/>
    </source>
</evidence>
<evidence type="ECO:0000256" key="3">
    <source>
        <dbReference type="SAM" id="MobiDB-lite"/>
    </source>
</evidence>
<feature type="compositionally biased region" description="Low complexity" evidence="3">
    <location>
        <begin position="68"/>
        <end position="83"/>
    </location>
</feature>
<feature type="region of interest" description="Disordered" evidence="3">
    <location>
        <begin position="34"/>
        <end position="83"/>
    </location>
</feature>
<dbReference type="Gene3D" id="2.60.40.2500">
    <property type="match status" value="1"/>
</dbReference>
<dbReference type="InterPro" id="IPR010258">
    <property type="entry name" value="Conjugal_tfr_TrbG/VirB9/CagX"/>
</dbReference>
<comment type="similarity">
    <text evidence="1">Belongs to the TrbG/VirB9 family.</text>
</comment>
<name>A0A3D9H598_9PROT</name>
<dbReference type="InterPro" id="IPR033645">
    <property type="entry name" value="VirB9/CagX/TrbG_C"/>
</dbReference>
<dbReference type="Pfam" id="PF03524">
    <property type="entry name" value="CagX"/>
    <property type="match status" value="1"/>
</dbReference>
<dbReference type="EMBL" id="QRDW01000017">
    <property type="protein sequence ID" value="RED44116.1"/>
    <property type="molecule type" value="Genomic_DNA"/>
</dbReference>
<feature type="compositionally biased region" description="Polar residues" evidence="3">
    <location>
        <begin position="39"/>
        <end position="49"/>
    </location>
</feature>
<feature type="signal peptide" evidence="4">
    <location>
        <begin position="1"/>
        <end position="27"/>
    </location>
</feature>
<evidence type="ECO:0000256" key="1">
    <source>
        <dbReference type="ARBA" id="ARBA00006135"/>
    </source>
</evidence>